<accession>A0A8K1CJD6</accession>
<dbReference type="PANTHER" id="PTHR11102:SF147">
    <property type="entry name" value="SEL1L ADAPTOR SUBUNIT OF ERAD E3 UBIQUITIN LIGASE"/>
    <property type="match status" value="1"/>
</dbReference>
<comment type="caution">
    <text evidence="2">The sequence shown here is derived from an EMBL/GenBank/DDBJ whole genome shotgun (WGS) entry which is preliminary data.</text>
</comment>
<name>A0A8K1CJD6_PYTOL</name>
<protein>
    <submittedName>
        <fullName evidence="2">Uncharacterized protein</fullName>
    </submittedName>
</protein>
<dbReference type="SUPFAM" id="SSF81901">
    <property type="entry name" value="HCP-like"/>
    <property type="match status" value="2"/>
</dbReference>
<dbReference type="InterPro" id="IPR050767">
    <property type="entry name" value="Sel1_AlgK"/>
</dbReference>
<gene>
    <name evidence="2" type="ORF">Poli38472_002747</name>
</gene>
<dbReference type="EMBL" id="SPLM01000072">
    <property type="protein sequence ID" value="TMW63806.1"/>
    <property type="molecule type" value="Genomic_DNA"/>
</dbReference>
<dbReference type="Pfam" id="PF08238">
    <property type="entry name" value="Sel1"/>
    <property type="match status" value="8"/>
</dbReference>
<dbReference type="Proteomes" id="UP000794436">
    <property type="component" value="Unassembled WGS sequence"/>
</dbReference>
<dbReference type="Gene3D" id="1.25.40.10">
    <property type="entry name" value="Tetratricopeptide repeat domain"/>
    <property type="match status" value="2"/>
</dbReference>
<evidence type="ECO:0000313" key="2">
    <source>
        <dbReference type="EMBL" id="TMW63806.1"/>
    </source>
</evidence>
<keyword evidence="3" id="KW-1185">Reference proteome</keyword>
<dbReference type="SMART" id="SM00671">
    <property type="entry name" value="SEL1"/>
    <property type="match status" value="7"/>
</dbReference>
<dbReference type="PANTHER" id="PTHR11102">
    <property type="entry name" value="SEL-1-LIKE PROTEIN"/>
    <property type="match status" value="1"/>
</dbReference>
<dbReference type="InterPro" id="IPR006597">
    <property type="entry name" value="Sel1-like"/>
</dbReference>
<evidence type="ECO:0000256" key="1">
    <source>
        <dbReference type="ARBA" id="ARBA00038101"/>
    </source>
</evidence>
<dbReference type="InterPro" id="IPR011990">
    <property type="entry name" value="TPR-like_helical_dom_sf"/>
</dbReference>
<dbReference type="AlphaFoldDB" id="A0A8K1CJD6"/>
<dbReference type="OrthoDB" id="156520at2759"/>
<evidence type="ECO:0000313" key="3">
    <source>
        <dbReference type="Proteomes" id="UP000794436"/>
    </source>
</evidence>
<organism evidence="2 3">
    <name type="scientific">Pythium oligandrum</name>
    <name type="common">Mycoparasitic fungus</name>
    <dbReference type="NCBI Taxonomy" id="41045"/>
    <lineage>
        <taxon>Eukaryota</taxon>
        <taxon>Sar</taxon>
        <taxon>Stramenopiles</taxon>
        <taxon>Oomycota</taxon>
        <taxon>Peronosporomycetes</taxon>
        <taxon>Pythiales</taxon>
        <taxon>Pythiaceae</taxon>
        <taxon>Pythium</taxon>
    </lineage>
</organism>
<reference evidence="2" key="1">
    <citation type="submission" date="2019-03" db="EMBL/GenBank/DDBJ databases">
        <title>Long read genome sequence of the mycoparasitic Pythium oligandrum ATCC 38472 isolated from sugarbeet rhizosphere.</title>
        <authorList>
            <person name="Gaulin E."/>
        </authorList>
    </citation>
    <scope>NUCLEOTIDE SEQUENCE</scope>
    <source>
        <strain evidence="2">ATCC 38472_TT</strain>
    </source>
</reference>
<proteinExistence type="inferred from homology"/>
<comment type="similarity">
    <text evidence="1">Belongs to the sel-1 family.</text>
</comment>
<sequence length="512" mass="57021">MRGAALRIAAATRNSSTRAVDHHVRHIANANVRLPSASVASKTLRHVRGMTALRCFSTQVDLVAGREALKKAERYIEEDDLANAMKYLNIAAHHDVADAQYLLGSLLEKDDEEDEPEDEQELVADAETNRQLVNDPDEPQDLKTIRKRARKHYKEYLLSKRANGEDVPVTGRLSRSIVQRATTQELDRAFGVTLQQLLDPASTLRPLSAVVDEEVTEAEALGGDSTQSIEWLRRAAANGHRDAHVYLGNLCMEQEPPLVNHALEWYFNVTPPKVEKDPHPDALFNIGMILYEGAEHANPPFPANRAAAIPYFVSAAEAGDTSAQYFMGQLLLGGDDELEIASDPKSGLMLIERAAENDHGGALFYLAQLYRLGDEECGIKADRHQFLNYLDLAMEAGDEDALYCMADIYYHGSDGFDKDLEQARLFYLAAAEAGSAEAFCCLGAIYYNGIGVKKDYQKAFLYYQEAAERDSMEAWKNLADMHYTGRGVPKNEATAQSILKMLQKMEQEEEEE</sequence>